<dbReference type="PANTHER" id="PTHR30469">
    <property type="entry name" value="MULTIDRUG RESISTANCE PROTEIN MDTA"/>
    <property type="match status" value="1"/>
</dbReference>
<feature type="signal peptide" evidence="3">
    <location>
        <begin position="1"/>
        <end position="17"/>
    </location>
</feature>
<dbReference type="SUPFAM" id="SSF111369">
    <property type="entry name" value="HlyD-like secretion proteins"/>
    <property type="match status" value="1"/>
</dbReference>
<evidence type="ECO:0000256" key="1">
    <source>
        <dbReference type="ARBA" id="ARBA00009477"/>
    </source>
</evidence>
<dbReference type="PANTHER" id="PTHR30469:SF38">
    <property type="entry name" value="HLYD FAMILY SECRETION PROTEIN"/>
    <property type="match status" value="1"/>
</dbReference>
<keyword evidence="2" id="KW-0175">Coiled coil</keyword>
<feature type="domain" description="Multidrug resistance protein MdtA-like alpha-helical hairpin" evidence="4">
    <location>
        <begin position="97"/>
        <end position="166"/>
    </location>
</feature>
<evidence type="ECO:0000256" key="2">
    <source>
        <dbReference type="SAM" id="Coils"/>
    </source>
</evidence>
<reference evidence="6 7" key="1">
    <citation type="submission" date="2018-03" db="EMBL/GenBank/DDBJ databases">
        <authorList>
            <person name="Gully D."/>
        </authorList>
    </citation>
    <scope>NUCLEOTIDE SEQUENCE [LARGE SCALE GENOMIC DNA]</scope>
    <source>
        <strain evidence="6">ORS3257</strain>
    </source>
</reference>
<dbReference type="InterPro" id="IPR006143">
    <property type="entry name" value="RND_pump_MFP"/>
</dbReference>
<dbReference type="Pfam" id="PF25876">
    <property type="entry name" value="HH_MFP_RND"/>
    <property type="match status" value="1"/>
</dbReference>
<proteinExistence type="inferred from homology"/>
<dbReference type="NCBIfam" id="TIGR01730">
    <property type="entry name" value="RND_mfp"/>
    <property type="match status" value="1"/>
</dbReference>
<dbReference type="GO" id="GO:1990281">
    <property type="term" value="C:efflux pump complex"/>
    <property type="evidence" value="ECO:0007669"/>
    <property type="project" value="TreeGrafter"/>
</dbReference>
<dbReference type="Gene3D" id="2.40.420.20">
    <property type="match status" value="1"/>
</dbReference>
<feature type="domain" description="Multidrug resistance protein MdtA-like C-terminal permuted SH3" evidence="5">
    <location>
        <begin position="285"/>
        <end position="346"/>
    </location>
</feature>
<sequence length="360" mass="38783">MSLRRQTLLLACMLPLAACNDTAPNAPEVRAVRTVVIDPKPLDDDRRSVGEIKPRYESELGFRVAGKMVARSVDVGAAVRKGDVLARLEEQDYRNKLKSAEADLAAAEAVLVEAQSTEERQRQLLTTGTTTRALYDSALKNFRSAEARRDQALTSVEMARDQLAYTELHAEFDGVVTAVGAEAGQVVNSGHMIVRVARPNDKDAVFAVAEAAFRLGSERREPSRVVVLLLSNAAVTAEGVVREVSPIADPATRTYQVKVTLADAPEQMRFGGSVVGRIKASTTPVVVLPGSALFDKNGTPAVWIVDPVGQSVQLKTVSVERYETDRVILKDGLNKGDIVVTAGVNRLRDGQKVRLAGGDA</sequence>
<feature type="coiled-coil region" evidence="2">
    <location>
        <begin position="90"/>
        <end position="117"/>
    </location>
</feature>
<keyword evidence="3" id="KW-0732">Signal</keyword>
<comment type="similarity">
    <text evidence="1">Belongs to the membrane fusion protein (MFP) (TC 8.A.1) family.</text>
</comment>
<evidence type="ECO:0000256" key="3">
    <source>
        <dbReference type="SAM" id="SignalP"/>
    </source>
</evidence>
<protein>
    <submittedName>
        <fullName evidence="6">RND family efflux transporter MFP subunit</fullName>
    </submittedName>
</protein>
<dbReference type="Gene3D" id="2.40.30.170">
    <property type="match status" value="1"/>
</dbReference>
<organism evidence="6 7">
    <name type="scientific">Bradyrhizobium vignae</name>
    <dbReference type="NCBI Taxonomy" id="1549949"/>
    <lineage>
        <taxon>Bacteria</taxon>
        <taxon>Pseudomonadati</taxon>
        <taxon>Pseudomonadota</taxon>
        <taxon>Alphaproteobacteria</taxon>
        <taxon>Hyphomicrobiales</taxon>
        <taxon>Nitrobacteraceae</taxon>
        <taxon>Bradyrhizobium</taxon>
    </lineage>
</organism>
<feature type="chain" id="PRO_5015608002" evidence="3">
    <location>
        <begin position="18"/>
        <end position="360"/>
    </location>
</feature>
<dbReference type="InterPro" id="IPR058624">
    <property type="entry name" value="MdtA-like_HH"/>
</dbReference>
<dbReference type="InterPro" id="IPR058627">
    <property type="entry name" value="MdtA-like_C"/>
</dbReference>
<dbReference type="Proteomes" id="UP000246085">
    <property type="component" value="Chromosome BRAD3257"/>
</dbReference>
<evidence type="ECO:0000313" key="7">
    <source>
        <dbReference type="Proteomes" id="UP000246085"/>
    </source>
</evidence>
<dbReference type="EMBL" id="LS398110">
    <property type="protein sequence ID" value="SPP96960.1"/>
    <property type="molecule type" value="Genomic_DNA"/>
</dbReference>
<accession>A0A2U3Q6E2</accession>
<dbReference type="Pfam" id="PF25967">
    <property type="entry name" value="RND-MFP_C"/>
    <property type="match status" value="1"/>
</dbReference>
<evidence type="ECO:0000259" key="4">
    <source>
        <dbReference type="Pfam" id="PF25876"/>
    </source>
</evidence>
<evidence type="ECO:0000259" key="5">
    <source>
        <dbReference type="Pfam" id="PF25967"/>
    </source>
</evidence>
<gene>
    <name evidence="6" type="ORF">BRAD3257_6035</name>
</gene>
<evidence type="ECO:0000313" key="6">
    <source>
        <dbReference type="EMBL" id="SPP96960.1"/>
    </source>
</evidence>
<dbReference type="KEGG" id="bvz:BRAD3257_6035"/>
<dbReference type="GO" id="GO:0015562">
    <property type="term" value="F:efflux transmembrane transporter activity"/>
    <property type="evidence" value="ECO:0007669"/>
    <property type="project" value="TreeGrafter"/>
</dbReference>
<dbReference type="AlphaFoldDB" id="A0A2U3Q6E2"/>
<dbReference type="Gene3D" id="1.10.287.470">
    <property type="entry name" value="Helix hairpin bin"/>
    <property type="match status" value="1"/>
</dbReference>
<name>A0A2U3Q6E2_9BRAD</name>
<dbReference type="Gene3D" id="2.40.50.100">
    <property type="match status" value="1"/>
</dbReference>